<dbReference type="KEGG" id="abat:CFX1CAM_1075"/>
<sequence>MTVNVLFVAAESEPFVKIGGLGDVAGALPAAIHHIAEQHPDSHPIDIRVALPYHQAIKKKGFQVEFLGEFPVAKKEETIPCQVYRYADGEYPIYFLDGAPIAAEAQVYSLITSEDGEKYVFFSLAALGLAEFLNWRLDVLHANDWHTAIAIYALKECAKHSAPLARTKTLHNLHNLPFMGYGIQQSLTDYGLPPTQNTLLPDWARHAPLPLGLLYADKIVAVSPNYAKEILTPEFGCGLEDFLQTRKTALTGIINGLDTTLWDPENDPHVQRNFSDRSLSLRLENKRALQSTFNLLEDDQVPLLTLISRMDPQKGIDIALKGLVYCQDLPWQAIFLGTGTPFVENLARELETRFPERVRAVIDYDNKLAHQLYAGADIFLMPSRYEPCGLSQMIAMLYGCVPIARKTGGLADTILPVSRQVDGGTGFLFTKPYPSAFADAVKRAIRYFNKPELWGNIQRNGMKMDFSWENSAHKYIDIYLELSNQRNVAA</sequence>
<dbReference type="Proteomes" id="UP000195514">
    <property type="component" value="Chromosome I"/>
</dbReference>
<dbReference type="Gene3D" id="3.40.50.2000">
    <property type="entry name" value="Glycogen Phosphorylase B"/>
    <property type="match status" value="2"/>
</dbReference>
<dbReference type="GO" id="GO:0005978">
    <property type="term" value="P:glycogen biosynthetic process"/>
    <property type="evidence" value="ECO:0007669"/>
    <property type="project" value="UniProtKB-UniRule"/>
</dbReference>
<dbReference type="InterPro" id="IPR013534">
    <property type="entry name" value="Starch_synth_cat_dom"/>
</dbReference>
<dbReference type="SUPFAM" id="SSF53756">
    <property type="entry name" value="UDP-Glycosyltransferase/glycogen phosphorylase"/>
    <property type="match status" value="1"/>
</dbReference>
<keyword evidence="11" id="KW-1185">Reference proteome</keyword>
<dbReference type="Pfam" id="PF00534">
    <property type="entry name" value="Glycos_transf_1"/>
    <property type="match status" value="1"/>
</dbReference>
<dbReference type="InterPro" id="IPR011835">
    <property type="entry name" value="GS/SS"/>
</dbReference>
<dbReference type="InterPro" id="IPR001296">
    <property type="entry name" value="Glyco_trans_1"/>
</dbReference>
<evidence type="ECO:0000259" key="9">
    <source>
        <dbReference type="Pfam" id="PF08323"/>
    </source>
</evidence>
<dbReference type="NCBIfam" id="TIGR02095">
    <property type="entry name" value="glgA"/>
    <property type="match status" value="1"/>
</dbReference>
<keyword evidence="4 7" id="KW-0328">Glycosyltransferase</keyword>
<feature type="binding site" evidence="7">
    <location>
        <position position="17"/>
    </location>
    <ligand>
        <name>ADP-alpha-D-glucose</name>
        <dbReference type="ChEBI" id="CHEBI:57498"/>
    </ligand>
</feature>
<dbReference type="RefSeq" id="WP_087862012.1">
    <property type="nucleotide sequence ID" value="NZ_LT859958.1"/>
</dbReference>
<feature type="domain" description="Starch synthase catalytic" evidence="9">
    <location>
        <begin position="4"/>
        <end position="244"/>
    </location>
</feature>
<dbReference type="PANTHER" id="PTHR45825">
    <property type="entry name" value="GRANULE-BOUND STARCH SYNTHASE 1, CHLOROPLASTIC/AMYLOPLASTIC"/>
    <property type="match status" value="1"/>
</dbReference>
<accession>A0A1Y6K7Z4</accession>
<evidence type="ECO:0000256" key="7">
    <source>
        <dbReference type="HAMAP-Rule" id="MF_00484"/>
    </source>
</evidence>
<dbReference type="HAMAP" id="MF_00484">
    <property type="entry name" value="Glycogen_synth"/>
    <property type="match status" value="1"/>
</dbReference>
<evidence type="ECO:0000259" key="8">
    <source>
        <dbReference type="Pfam" id="PF00534"/>
    </source>
</evidence>
<evidence type="ECO:0000256" key="2">
    <source>
        <dbReference type="ARBA" id="ARBA00002764"/>
    </source>
</evidence>
<evidence type="ECO:0000256" key="6">
    <source>
        <dbReference type="ARBA" id="ARBA00023056"/>
    </source>
</evidence>
<organism evidence="10 11">
    <name type="scientific">Candidatus Brevifilum fermentans</name>
    <dbReference type="NCBI Taxonomy" id="1986204"/>
    <lineage>
        <taxon>Bacteria</taxon>
        <taxon>Bacillati</taxon>
        <taxon>Chloroflexota</taxon>
        <taxon>Anaerolineae</taxon>
        <taxon>Anaerolineales</taxon>
        <taxon>Anaerolineaceae</taxon>
        <taxon>Candidatus Brevifilum</taxon>
    </lineage>
</organism>
<keyword evidence="5 7" id="KW-0808">Transferase</keyword>
<comment type="pathway">
    <text evidence="7">Glycan biosynthesis; glycogen biosynthesis.</text>
</comment>
<evidence type="ECO:0000256" key="5">
    <source>
        <dbReference type="ARBA" id="ARBA00022679"/>
    </source>
</evidence>
<comment type="similarity">
    <text evidence="3 7">Belongs to the glycosyltransferase 1 family. Bacterial/plant glycogen synthase subfamily.</text>
</comment>
<comment type="catalytic activity">
    <reaction evidence="1 7">
        <text>[(1-&gt;4)-alpha-D-glucosyl](n) + ADP-alpha-D-glucose = [(1-&gt;4)-alpha-D-glucosyl](n+1) + ADP + H(+)</text>
        <dbReference type="Rhea" id="RHEA:18189"/>
        <dbReference type="Rhea" id="RHEA-COMP:9584"/>
        <dbReference type="Rhea" id="RHEA-COMP:9587"/>
        <dbReference type="ChEBI" id="CHEBI:15378"/>
        <dbReference type="ChEBI" id="CHEBI:15444"/>
        <dbReference type="ChEBI" id="CHEBI:57498"/>
        <dbReference type="ChEBI" id="CHEBI:456216"/>
        <dbReference type="EC" id="2.4.1.21"/>
    </reaction>
</comment>
<evidence type="ECO:0000313" key="11">
    <source>
        <dbReference type="Proteomes" id="UP000195514"/>
    </source>
</evidence>
<dbReference type="UniPathway" id="UPA00164"/>
<dbReference type="AlphaFoldDB" id="A0A1Y6K7Z4"/>
<reference evidence="11" key="1">
    <citation type="submission" date="2017-05" db="EMBL/GenBank/DDBJ databases">
        <authorList>
            <person name="Kirkegaard R."/>
            <person name="Mcilroy J S."/>
        </authorList>
    </citation>
    <scope>NUCLEOTIDE SEQUENCE [LARGE SCALE GENOMIC DNA]</scope>
</reference>
<dbReference type="GO" id="GO:0004373">
    <property type="term" value="F:alpha-1,4-glucan glucosyltransferase (UDP-glucose donor) activity"/>
    <property type="evidence" value="ECO:0007669"/>
    <property type="project" value="InterPro"/>
</dbReference>
<dbReference type="OrthoDB" id="9808590at2"/>
<proteinExistence type="inferred from homology"/>
<dbReference type="GO" id="GO:0009011">
    <property type="term" value="F:alpha-1,4-glucan glucosyltransferase (ADP-glucose donor) activity"/>
    <property type="evidence" value="ECO:0007669"/>
    <property type="project" value="UniProtKB-UniRule"/>
</dbReference>
<dbReference type="EC" id="2.4.1.21" evidence="7"/>
<dbReference type="Pfam" id="PF08323">
    <property type="entry name" value="Glyco_transf_5"/>
    <property type="match status" value="1"/>
</dbReference>
<protein>
    <recommendedName>
        <fullName evidence="7">Glycogen synthase</fullName>
        <ecNumber evidence="7">2.4.1.21</ecNumber>
    </recommendedName>
    <alternativeName>
        <fullName evidence="7">Starch [bacterial glycogen] synthase</fullName>
    </alternativeName>
</protein>
<feature type="domain" description="Glycosyl transferase family 1" evidence="8">
    <location>
        <begin position="295"/>
        <end position="455"/>
    </location>
</feature>
<comment type="function">
    <text evidence="2 7">Synthesizes alpha-1,4-glucan chains using ADP-glucose.</text>
</comment>
<evidence type="ECO:0000256" key="3">
    <source>
        <dbReference type="ARBA" id="ARBA00010281"/>
    </source>
</evidence>
<dbReference type="CDD" id="cd03791">
    <property type="entry name" value="GT5_Glycogen_synthase_DULL1-like"/>
    <property type="match status" value="1"/>
</dbReference>
<evidence type="ECO:0000313" key="10">
    <source>
        <dbReference type="EMBL" id="SMX54140.1"/>
    </source>
</evidence>
<gene>
    <name evidence="7 10" type="primary">glgA</name>
    <name evidence="10" type="ORF">CFX1CAM_1075</name>
</gene>
<dbReference type="PANTHER" id="PTHR45825:SF11">
    <property type="entry name" value="ALPHA AMYLASE DOMAIN-CONTAINING PROTEIN"/>
    <property type="match status" value="1"/>
</dbReference>
<name>A0A1Y6K7Z4_9CHLR</name>
<keyword evidence="6 7" id="KW-0320">Glycogen biosynthesis</keyword>
<dbReference type="EMBL" id="LT859958">
    <property type="protein sequence ID" value="SMX54140.1"/>
    <property type="molecule type" value="Genomic_DNA"/>
</dbReference>
<evidence type="ECO:0000256" key="4">
    <source>
        <dbReference type="ARBA" id="ARBA00022676"/>
    </source>
</evidence>
<evidence type="ECO:0000256" key="1">
    <source>
        <dbReference type="ARBA" id="ARBA00001478"/>
    </source>
</evidence>